<evidence type="ECO:0000313" key="3">
    <source>
        <dbReference type="Proteomes" id="UP001412067"/>
    </source>
</evidence>
<dbReference type="EMBL" id="JBBWWR010000007">
    <property type="protein sequence ID" value="KAK8963781.1"/>
    <property type="molecule type" value="Genomic_DNA"/>
</dbReference>
<reference evidence="2 3" key="1">
    <citation type="journal article" date="2022" name="Nat. Plants">
        <title>Genomes of leafy and leafless Platanthera orchids illuminate the evolution of mycoheterotrophy.</title>
        <authorList>
            <person name="Li M.H."/>
            <person name="Liu K.W."/>
            <person name="Li Z."/>
            <person name="Lu H.C."/>
            <person name="Ye Q.L."/>
            <person name="Zhang D."/>
            <person name="Wang J.Y."/>
            <person name="Li Y.F."/>
            <person name="Zhong Z.M."/>
            <person name="Liu X."/>
            <person name="Yu X."/>
            <person name="Liu D.K."/>
            <person name="Tu X.D."/>
            <person name="Liu B."/>
            <person name="Hao Y."/>
            <person name="Liao X.Y."/>
            <person name="Jiang Y.T."/>
            <person name="Sun W.H."/>
            <person name="Chen J."/>
            <person name="Chen Y.Q."/>
            <person name="Ai Y."/>
            <person name="Zhai J.W."/>
            <person name="Wu S.S."/>
            <person name="Zhou Z."/>
            <person name="Hsiao Y.Y."/>
            <person name="Wu W.L."/>
            <person name="Chen Y.Y."/>
            <person name="Lin Y.F."/>
            <person name="Hsu J.L."/>
            <person name="Li C.Y."/>
            <person name="Wang Z.W."/>
            <person name="Zhao X."/>
            <person name="Zhong W.Y."/>
            <person name="Ma X.K."/>
            <person name="Ma L."/>
            <person name="Huang J."/>
            <person name="Chen G.Z."/>
            <person name="Huang M.Z."/>
            <person name="Huang L."/>
            <person name="Peng D.H."/>
            <person name="Luo Y.B."/>
            <person name="Zou S.Q."/>
            <person name="Chen S.P."/>
            <person name="Lan S."/>
            <person name="Tsai W.C."/>
            <person name="Van de Peer Y."/>
            <person name="Liu Z.J."/>
        </authorList>
    </citation>
    <scope>NUCLEOTIDE SEQUENCE [LARGE SCALE GENOMIC DNA]</scope>
    <source>
        <strain evidence="2">Lor288</strain>
    </source>
</reference>
<sequence>MVHRGLPRRQAAAGRSRCCQDAVERRGRRNNQRHQLHDRLLQPAEKARPEAIEASLHCLAKWHAIMKRLLYYVSLPLSRSLFADVHKPSLFVKGVFFFSFNNNNNNNITINYPNIWELS</sequence>
<feature type="region of interest" description="Disordered" evidence="1">
    <location>
        <begin position="1"/>
        <end position="42"/>
    </location>
</feature>
<evidence type="ECO:0000313" key="2">
    <source>
        <dbReference type="EMBL" id="KAK8963781.1"/>
    </source>
</evidence>
<dbReference type="Proteomes" id="UP001412067">
    <property type="component" value="Unassembled WGS sequence"/>
</dbReference>
<comment type="caution">
    <text evidence="2">The sequence shown here is derived from an EMBL/GenBank/DDBJ whole genome shotgun (WGS) entry which is preliminary data.</text>
</comment>
<name>A0ABR2MI91_9ASPA</name>
<gene>
    <name evidence="2" type="ORF">KSP40_PGU011306</name>
</gene>
<evidence type="ECO:0000256" key="1">
    <source>
        <dbReference type="SAM" id="MobiDB-lite"/>
    </source>
</evidence>
<proteinExistence type="predicted"/>
<organism evidence="2 3">
    <name type="scientific">Platanthera guangdongensis</name>
    <dbReference type="NCBI Taxonomy" id="2320717"/>
    <lineage>
        <taxon>Eukaryota</taxon>
        <taxon>Viridiplantae</taxon>
        <taxon>Streptophyta</taxon>
        <taxon>Embryophyta</taxon>
        <taxon>Tracheophyta</taxon>
        <taxon>Spermatophyta</taxon>
        <taxon>Magnoliopsida</taxon>
        <taxon>Liliopsida</taxon>
        <taxon>Asparagales</taxon>
        <taxon>Orchidaceae</taxon>
        <taxon>Orchidoideae</taxon>
        <taxon>Orchideae</taxon>
        <taxon>Orchidinae</taxon>
        <taxon>Platanthera</taxon>
    </lineage>
</organism>
<accession>A0ABR2MI91</accession>
<protein>
    <submittedName>
        <fullName evidence="2">Uncharacterized protein</fullName>
    </submittedName>
</protein>
<keyword evidence="3" id="KW-1185">Reference proteome</keyword>